<dbReference type="GO" id="GO:0016020">
    <property type="term" value="C:membrane"/>
    <property type="evidence" value="ECO:0007669"/>
    <property type="project" value="UniProtKB-SubCell"/>
</dbReference>
<dbReference type="InParanoid" id="A0A1V9XIH5"/>
<accession>A0A1V9XIH5</accession>
<evidence type="ECO:0000256" key="4">
    <source>
        <dbReference type="ARBA" id="ARBA00022989"/>
    </source>
</evidence>
<evidence type="ECO:0000256" key="1">
    <source>
        <dbReference type="ARBA" id="ARBA00004141"/>
    </source>
</evidence>
<gene>
    <name evidence="7" type="ORF">BIW11_03630</name>
</gene>
<evidence type="ECO:0000256" key="6">
    <source>
        <dbReference type="SAM" id="Phobius"/>
    </source>
</evidence>
<evidence type="ECO:0000313" key="7">
    <source>
        <dbReference type="EMBL" id="OQR73178.1"/>
    </source>
</evidence>
<feature type="transmembrane region" description="Helical" evidence="6">
    <location>
        <begin position="43"/>
        <end position="68"/>
    </location>
</feature>
<dbReference type="InterPro" id="IPR052983">
    <property type="entry name" value="MFS_Riboflavin_Transporter"/>
</dbReference>
<sequence>MVFKISSGLLSDAKFISPAALMLSGSLVQCFAFIVLSYASTLAALLFASCLMGVSNGCRIILFIIVLINDFGLENLSHAFSFANFFIGIATLLKPFLVISVTA</sequence>
<feature type="transmembrane region" description="Helical" evidence="6">
    <location>
        <begin position="15"/>
        <end position="36"/>
    </location>
</feature>
<keyword evidence="2" id="KW-0813">Transport</keyword>
<dbReference type="Proteomes" id="UP000192247">
    <property type="component" value="Unassembled WGS sequence"/>
</dbReference>
<protein>
    <submittedName>
        <fullName evidence="7">Uncharacterized protein</fullName>
    </submittedName>
</protein>
<dbReference type="PANTHER" id="PTHR43385:SF1">
    <property type="entry name" value="RIBOFLAVIN TRANSPORTER RIBJ"/>
    <property type="match status" value="1"/>
</dbReference>
<feature type="transmembrane region" description="Helical" evidence="6">
    <location>
        <begin position="80"/>
        <end position="101"/>
    </location>
</feature>
<dbReference type="AlphaFoldDB" id="A0A1V9XIH5"/>
<organism evidence="7 8">
    <name type="scientific">Tropilaelaps mercedesae</name>
    <dbReference type="NCBI Taxonomy" id="418985"/>
    <lineage>
        <taxon>Eukaryota</taxon>
        <taxon>Metazoa</taxon>
        <taxon>Ecdysozoa</taxon>
        <taxon>Arthropoda</taxon>
        <taxon>Chelicerata</taxon>
        <taxon>Arachnida</taxon>
        <taxon>Acari</taxon>
        <taxon>Parasitiformes</taxon>
        <taxon>Mesostigmata</taxon>
        <taxon>Gamasina</taxon>
        <taxon>Dermanyssoidea</taxon>
        <taxon>Laelapidae</taxon>
        <taxon>Tropilaelaps</taxon>
    </lineage>
</organism>
<evidence type="ECO:0000256" key="5">
    <source>
        <dbReference type="ARBA" id="ARBA00023136"/>
    </source>
</evidence>
<evidence type="ECO:0000256" key="2">
    <source>
        <dbReference type="ARBA" id="ARBA00022448"/>
    </source>
</evidence>
<keyword evidence="8" id="KW-1185">Reference proteome</keyword>
<reference evidence="7 8" key="1">
    <citation type="journal article" date="2017" name="Gigascience">
        <title>Draft genome of the honey bee ectoparasitic mite, Tropilaelaps mercedesae, is shaped by the parasitic life history.</title>
        <authorList>
            <person name="Dong X."/>
            <person name="Armstrong S.D."/>
            <person name="Xia D."/>
            <person name="Makepeace B.L."/>
            <person name="Darby A.C."/>
            <person name="Kadowaki T."/>
        </authorList>
    </citation>
    <scope>NUCLEOTIDE SEQUENCE [LARGE SCALE GENOMIC DNA]</scope>
    <source>
        <strain evidence="7">Wuxi-XJTLU</strain>
    </source>
</reference>
<dbReference type="OrthoDB" id="5667at2759"/>
<keyword evidence="3 6" id="KW-0812">Transmembrane</keyword>
<dbReference type="EMBL" id="MNPL01010355">
    <property type="protein sequence ID" value="OQR73178.1"/>
    <property type="molecule type" value="Genomic_DNA"/>
</dbReference>
<evidence type="ECO:0000313" key="8">
    <source>
        <dbReference type="Proteomes" id="UP000192247"/>
    </source>
</evidence>
<dbReference type="InterPro" id="IPR036259">
    <property type="entry name" value="MFS_trans_sf"/>
</dbReference>
<dbReference type="PANTHER" id="PTHR43385">
    <property type="entry name" value="RIBOFLAVIN TRANSPORTER RIBJ"/>
    <property type="match status" value="1"/>
</dbReference>
<proteinExistence type="predicted"/>
<comment type="subcellular location">
    <subcellularLocation>
        <location evidence="1">Membrane</location>
        <topology evidence="1">Multi-pass membrane protein</topology>
    </subcellularLocation>
</comment>
<dbReference type="Gene3D" id="1.20.1250.20">
    <property type="entry name" value="MFS general substrate transporter like domains"/>
    <property type="match status" value="1"/>
</dbReference>
<evidence type="ECO:0000256" key="3">
    <source>
        <dbReference type="ARBA" id="ARBA00022692"/>
    </source>
</evidence>
<dbReference type="SUPFAM" id="SSF103473">
    <property type="entry name" value="MFS general substrate transporter"/>
    <property type="match status" value="1"/>
</dbReference>
<keyword evidence="4 6" id="KW-1133">Transmembrane helix</keyword>
<keyword evidence="5 6" id="KW-0472">Membrane</keyword>
<comment type="caution">
    <text evidence="7">The sequence shown here is derived from an EMBL/GenBank/DDBJ whole genome shotgun (WGS) entry which is preliminary data.</text>
</comment>
<name>A0A1V9XIH5_9ACAR</name>